<evidence type="ECO:0000313" key="2">
    <source>
        <dbReference type="Proteomes" id="UP000565078"/>
    </source>
</evidence>
<gene>
    <name evidence="1" type="ORF">HA254_03770</name>
</gene>
<name>A0A7J4IW56_9ARCH</name>
<dbReference type="Proteomes" id="UP000565078">
    <property type="component" value="Unassembled WGS sequence"/>
</dbReference>
<dbReference type="AlphaFoldDB" id="A0A7J4IW56"/>
<protein>
    <submittedName>
        <fullName evidence="1">Uncharacterized protein</fullName>
    </submittedName>
</protein>
<organism evidence="1 2">
    <name type="scientific">Candidatus Iainarchaeum sp</name>
    <dbReference type="NCBI Taxonomy" id="3101447"/>
    <lineage>
        <taxon>Archaea</taxon>
        <taxon>Candidatus Iainarchaeota</taxon>
        <taxon>Candidatus Iainarchaeia</taxon>
        <taxon>Candidatus Iainarchaeales</taxon>
        <taxon>Candidatus Iainarchaeaceae</taxon>
        <taxon>Candidatus Iainarchaeum</taxon>
    </lineage>
</organism>
<dbReference type="EMBL" id="DUGC01000058">
    <property type="protein sequence ID" value="HIH09763.1"/>
    <property type="molecule type" value="Genomic_DNA"/>
</dbReference>
<dbReference type="SUPFAM" id="SSF53098">
    <property type="entry name" value="Ribonuclease H-like"/>
    <property type="match status" value="1"/>
</dbReference>
<dbReference type="InterPro" id="IPR012337">
    <property type="entry name" value="RNaseH-like_sf"/>
</dbReference>
<sequence length="183" mass="21127">MGNFYFDLETSGLNPKQDRIIALQYEELDRSTGKAVGSLHILREWEYGEKGILEKFLNESGILKKYEFSFVPIGYNLGFKANFLRARLAENGLQQIDLIDRPFIDLRSFGVVMNRGEFRGSGLDRLTGKQSDGANVPKWYKAKEYGKIIRYIEDKASSFVKLNSWLYAEMPKFLERFKKESGV</sequence>
<evidence type="ECO:0000313" key="1">
    <source>
        <dbReference type="EMBL" id="HIH09763.1"/>
    </source>
</evidence>
<comment type="caution">
    <text evidence="1">The sequence shown here is derived from an EMBL/GenBank/DDBJ whole genome shotgun (WGS) entry which is preliminary data.</text>
</comment>
<reference evidence="2" key="1">
    <citation type="journal article" date="2020" name="bioRxiv">
        <title>A rank-normalized archaeal taxonomy based on genome phylogeny resolves widespread incomplete and uneven classifications.</title>
        <authorList>
            <person name="Rinke C."/>
            <person name="Chuvochina M."/>
            <person name="Mussig A.J."/>
            <person name="Chaumeil P.-A."/>
            <person name="Waite D.W."/>
            <person name="Whitman W.B."/>
            <person name="Parks D.H."/>
            <person name="Hugenholtz P."/>
        </authorList>
    </citation>
    <scope>NUCLEOTIDE SEQUENCE [LARGE SCALE GENOMIC DNA]</scope>
</reference>
<proteinExistence type="predicted"/>
<accession>A0A7J4IW56</accession>